<evidence type="ECO:0000256" key="8">
    <source>
        <dbReference type="ARBA" id="ARBA00023136"/>
    </source>
</evidence>
<feature type="transmembrane region" description="Helical" evidence="10">
    <location>
        <begin position="211"/>
        <end position="234"/>
    </location>
</feature>
<keyword evidence="6 10" id="KW-1133">Transmembrane helix</keyword>
<dbReference type="PIRSF" id="PIRSF006603">
    <property type="entry name" value="DinF"/>
    <property type="match status" value="1"/>
</dbReference>
<evidence type="ECO:0000256" key="1">
    <source>
        <dbReference type="ARBA" id="ARBA00004429"/>
    </source>
</evidence>
<reference evidence="11 12" key="1">
    <citation type="submission" date="2019-06" db="EMBL/GenBank/DDBJ databases">
        <title>New taxonomy in bacterial strain CC-CFT640, isolated from vineyard.</title>
        <authorList>
            <person name="Lin S.-Y."/>
            <person name="Tsai C.-F."/>
            <person name="Young C.-C."/>
        </authorList>
    </citation>
    <scope>NUCLEOTIDE SEQUENCE [LARGE SCALE GENOMIC DNA]</scope>
    <source>
        <strain evidence="11 12">CC-CFT640</strain>
    </source>
</reference>
<evidence type="ECO:0000256" key="7">
    <source>
        <dbReference type="ARBA" id="ARBA00023065"/>
    </source>
</evidence>
<dbReference type="PANTHER" id="PTHR43298">
    <property type="entry name" value="MULTIDRUG RESISTANCE PROTEIN NORM-RELATED"/>
    <property type="match status" value="1"/>
</dbReference>
<evidence type="ECO:0000256" key="5">
    <source>
        <dbReference type="ARBA" id="ARBA00022692"/>
    </source>
</evidence>
<feature type="transmembrane region" description="Helical" evidence="10">
    <location>
        <begin position="184"/>
        <end position="205"/>
    </location>
</feature>
<feature type="transmembrane region" description="Helical" evidence="10">
    <location>
        <begin position="289"/>
        <end position="313"/>
    </location>
</feature>
<evidence type="ECO:0000256" key="3">
    <source>
        <dbReference type="ARBA" id="ARBA00022449"/>
    </source>
</evidence>
<dbReference type="GO" id="GO:0006811">
    <property type="term" value="P:monoatomic ion transport"/>
    <property type="evidence" value="ECO:0007669"/>
    <property type="project" value="UniProtKB-KW"/>
</dbReference>
<sequence length="467" mass="47862">MTDVSAAIPGTRPTAACRSAKMIVPCERARTILELSWPVILALVAQNAMSLITIALVGRLGDAALAGIAVGGTVFSMMLAMLFALDTAVQAAVARRAGAGDMPGMAAVLADGVAISLPAGLLLAAAAYVGGPAVLAMMVDDPAVVATAIDYLRALSPTLLFIGAGFAFSAYWNGRGMPALPLRAICVQLPCHGALSYALIFGAFGCPRLDTAGAGLGAAAAALIALAVHIRLITRRASISLRPMASGIATLLSQGLPVSIQQAFLYAGVVVFFTIVARLGTREIAAANVMIALMLLSILASTGVGIAAATLVGQALGRRDVPAVRRWGWDASRVGALVVMPLSVAIMAAPHGTLALFVVDEATIDLAATPLRLMALSMCIDAVGRVLVFALRGAGVAQVPAMITFALQWGAQLPLCWYVGVQLGHGLAGIAAVRLLLCAVESTVMVAVWGRTLAALARKSSRRADRD</sequence>
<keyword evidence="12" id="KW-1185">Reference proteome</keyword>
<dbReference type="InterPro" id="IPR048279">
    <property type="entry name" value="MdtK-like"/>
</dbReference>
<comment type="caution">
    <text evidence="11">The sequence shown here is derived from an EMBL/GenBank/DDBJ whole genome shotgun (WGS) entry which is preliminary data.</text>
</comment>
<evidence type="ECO:0000256" key="6">
    <source>
        <dbReference type="ARBA" id="ARBA00022989"/>
    </source>
</evidence>
<dbReference type="InterPro" id="IPR050222">
    <property type="entry name" value="MATE_MdtK"/>
</dbReference>
<keyword evidence="3" id="KW-0050">Antiport</keyword>
<dbReference type="InterPro" id="IPR002528">
    <property type="entry name" value="MATE_fam"/>
</dbReference>
<feature type="transmembrane region" description="Helical" evidence="10">
    <location>
        <begin position="255"/>
        <end position="277"/>
    </location>
</feature>
<dbReference type="OrthoDB" id="9780160at2"/>
<evidence type="ECO:0000256" key="4">
    <source>
        <dbReference type="ARBA" id="ARBA00022475"/>
    </source>
</evidence>
<gene>
    <name evidence="11" type="ORF">FHP25_12790</name>
</gene>
<feature type="transmembrane region" description="Helical" evidence="10">
    <location>
        <begin position="371"/>
        <end position="391"/>
    </location>
</feature>
<feature type="transmembrane region" description="Helical" evidence="10">
    <location>
        <begin position="334"/>
        <end position="359"/>
    </location>
</feature>
<evidence type="ECO:0000313" key="12">
    <source>
        <dbReference type="Proteomes" id="UP000321638"/>
    </source>
</evidence>
<feature type="transmembrane region" description="Helical" evidence="10">
    <location>
        <begin position="37"/>
        <end position="57"/>
    </location>
</feature>
<feature type="transmembrane region" description="Helical" evidence="10">
    <location>
        <begin position="427"/>
        <end position="449"/>
    </location>
</feature>
<keyword evidence="7" id="KW-0406">Ion transport</keyword>
<comment type="subcellular location">
    <subcellularLocation>
        <location evidence="1">Cell inner membrane</location>
        <topology evidence="1">Multi-pass membrane protein</topology>
    </subcellularLocation>
</comment>
<dbReference type="NCBIfam" id="TIGR00797">
    <property type="entry name" value="matE"/>
    <property type="match status" value="1"/>
</dbReference>
<dbReference type="PANTHER" id="PTHR43298:SF2">
    <property type="entry name" value="FMN_FAD EXPORTER YEEO-RELATED"/>
    <property type="match status" value="1"/>
</dbReference>
<dbReference type="AlphaFoldDB" id="A0A5C8PNI8"/>
<name>A0A5C8PNI8_9HYPH</name>
<dbReference type="EMBL" id="VDUZ01000012">
    <property type="protein sequence ID" value="TXL75964.1"/>
    <property type="molecule type" value="Genomic_DNA"/>
</dbReference>
<keyword evidence="5 10" id="KW-0812">Transmembrane</keyword>
<dbReference type="GO" id="GO:0015297">
    <property type="term" value="F:antiporter activity"/>
    <property type="evidence" value="ECO:0007669"/>
    <property type="project" value="UniProtKB-KW"/>
</dbReference>
<evidence type="ECO:0000313" key="11">
    <source>
        <dbReference type="EMBL" id="TXL75964.1"/>
    </source>
</evidence>
<dbReference type="GO" id="GO:0042910">
    <property type="term" value="F:xenobiotic transmembrane transporter activity"/>
    <property type="evidence" value="ECO:0007669"/>
    <property type="project" value="InterPro"/>
</dbReference>
<feature type="transmembrane region" description="Helical" evidence="10">
    <location>
        <begin position="63"/>
        <end position="85"/>
    </location>
</feature>
<evidence type="ECO:0000256" key="2">
    <source>
        <dbReference type="ARBA" id="ARBA00022448"/>
    </source>
</evidence>
<organism evidence="11 12">
    <name type="scientific">Vineibacter terrae</name>
    <dbReference type="NCBI Taxonomy" id="2586908"/>
    <lineage>
        <taxon>Bacteria</taxon>
        <taxon>Pseudomonadati</taxon>
        <taxon>Pseudomonadota</taxon>
        <taxon>Alphaproteobacteria</taxon>
        <taxon>Hyphomicrobiales</taxon>
        <taxon>Vineibacter</taxon>
    </lineage>
</organism>
<proteinExistence type="predicted"/>
<keyword evidence="4" id="KW-1003">Cell membrane</keyword>
<feature type="transmembrane region" description="Helical" evidence="10">
    <location>
        <begin position="151"/>
        <end position="172"/>
    </location>
</feature>
<dbReference type="Pfam" id="PF01554">
    <property type="entry name" value="MatE"/>
    <property type="match status" value="2"/>
</dbReference>
<accession>A0A5C8PNI8</accession>
<evidence type="ECO:0000256" key="9">
    <source>
        <dbReference type="ARBA" id="ARBA00031636"/>
    </source>
</evidence>
<keyword evidence="2" id="KW-0813">Transport</keyword>
<feature type="transmembrane region" description="Helical" evidence="10">
    <location>
        <begin position="106"/>
        <end position="131"/>
    </location>
</feature>
<evidence type="ECO:0000256" key="10">
    <source>
        <dbReference type="SAM" id="Phobius"/>
    </source>
</evidence>
<dbReference type="GO" id="GO:0005886">
    <property type="term" value="C:plasma membrane"/>
    <property type="evidence" value="ECO:0007669"/>
    <property type="project" value="UniProtKB-SubCell"/>
</dbReference>
<keyword evidence="8 10" id="KW-0472">Membrane</keyword>
<dbReference type="Proteomes" id="UP000321638">
    <property type="component" value="Unassembled WGS sequence"/>
</dbReference>
<protein>
    <recommendedName>
        <fullName evidence="9">Multidrug-efflux transporter</fullName>
    </recommendedName>
</protein>